<protein>
    <submittedName>
        <fullName evidence="1">Uncharacterized protein</fullName>
    </submittedName>
</protein>
<keyword evidence="2" id="KW-1185">Reference proteome</keyword>
<comment type="caution">
    <text evidence="1">The sequence shown here is derived from an EMBL/GenBank/DDBJ whole genome shotgun (WGS) entry which is preliminary data.</text>
</comment>
<dbReference type="Proteomes" id="UP000324222">
    <property type="component" value="Unassembled WGS sequence"/>
</dbReference>
<dbReference type="EMBL" id="VSRR010009022">
    <property type="protein sequence ID" value="MPC49664.1"/>
    <property type="molecule type" value="Genomic_DNA"/>
</dbReference>
<dbReference type="AlphaFoldDB" id="A0A5B7FZN8"/>
<sequence length="92" mass="10302">MIPHYCDEAHQEHDHQVKKTQQDWRAVSSGSHGDASEADYHDVAPYIYQAMSAAGASLHETDPRILAERRRLVYSSPLAMAGLRPARSITFP</sequence>
<evidence type="ECO:0000313" key="1">
    <source>
        <dbReference type="EMBL" id="MPC49664.1"/>
    </source>
</evidence>
<reference evidence="1 2" key="1">
    <citation type="submission" date="2019-05" db="EMBL/GenBank/DDBJ databases">
        <title>Another draft genome of Portunus trituberculatus and its Hox gene families provides insights of decapod evolution.</title>
        <authorList>
            <person name="Jeong J.-H."/>
            <person name="Song I."/>
            <person name="Kim S."/>
            <person name="Choi T."/>
            <person name="Kim D."/>
            <person name="Ryu S."/>
            <person name="Kim W."/>
        </authorList>
    </citation>
    <scope>NUCLEOTIDE SEQUENCE [LARGE SCALE GENOMIC DNA]</scope>
    <source>
        <tissue evidence="1">Muscle</tissue>
    </source>
</reference>
<gene>
    <name evidence="1" type="ORF">E2C01_043474</name>
</gene>
<proteinExistence type="predicted"/>
<accession>A0A5B7FZN8</accession>
<evidence type="ECO:0000313" key="2">
    <source>
        <dbReference type="Proteomes" id="UP000324222"/>
    </source>
</evidence>
<organism evidence="1 2">
    <name type="scientific">Portunus trituberculatus</name>
    <name type="common">Swimming crab</name>
    <name type="synonym">Neptunus trituberculatus</name>
    <dbReference type="NCBI Taxonomy" id="210409"/>
    <lineage>
        <taxon>Eukaryota</taxon>
        <taxon>Metazoa</taxon>
        <taxon>Ecdysozoa</taxon>
        <taxon>Arthropoda</taxon>
        <taxon>Crustacea</taxon>
        <taxon>Multicrustacea</taxon>
        <taxon>Malacostraca</taxon>
        <taxon>Eumalacostraca</taxon>
        <taxon>Eucarida</taxon>
        <taxon>Decapoda</taxon>
        <taxon>Pleocyemata</taxon>
        <taxon>Brachyura</taxon>
        <taxon>Eubrachyura</taxon>
        <taxon>Portunoidea</taxon>
        <taxon>Portunidae</taxon>
        <taxon>Portuninae</taxon>
        <taxon>Portunus</taxon>
    </lineage>
</organism>
<name>A0A5B7FZN8_PORTR</name>